<dbReference type="InterPro" id="IPR043128">
    <property type="entry name" value="Rev_trsase/Diguanyl_cyclase"/>
</dbReference>
<dbReference type="InterPro" id="IPR050706">
    <property type="entry name" value="Cyclic-di-GMP_PDE-like"/>
</dbReference>
<dbReference type="SUPFAM" id="SSF55073">
    <property type="entry name" value="Nucleotide cyclase"/>
    <property type="match status" value="1"/>
</dbReference>
<evidence type="ECO:0000256" key="1">
    <source>
        <dbReference type="SAM" id="Phobius"/>
    </source>
</evidence>
<dbReference type="NCBIfam" id="TIGR00254">
    <property type="entry name" value="GGDEF"/>
    <property type="match status" value="1"/>
</dbReference>
<feature type="transmembrane region" description="Helical" evidence="1">
    <location>
        <begin position="35"/>
        <end position="53"/>
    </location>
</feature>
<dbReference type="STRING" id="33978.A6M13_13350"/>
<dbReference type="AlphaFoldDB" id="A0A1C0YE17"/>
<comment type="caution">
    <text evidence="3">The sequence shown here is derived from an EMBL/GenBank/DDBJ whole genome shotgun (WGS) entry which is preliminary data.</text>
</comment>
<dbReference type="Pfam" id="PF00990">
    <property type="entry name" value="GGDEF"/>
    <property type="match status" value="1"/>
</dbReference>
<dbReference type="OrthoDB" id="2356833at2"/>
<dbReference type="PROSITE" id="PS50887">
    <property type="entry name" value="GGDEF"/>
    <property type="match status" value="1"/>
</dbReference>
<dbReference type="InterPro" id="IPR000160">
    <property type="entry name" value="GGDEF_dom"/>
</dbReference>
<feature type="transmembrane region" description="Helical" evidence="1">
    <location>
        <begin position="90"/>
        <end position="113"/>
    </location>
</feature>
<evidence type="ECO:0000313" key="4">
    <source>
        <dbReference type="Proteomes" id="UP000093199"/>
    </source>
</evidence>
<keyword evidence="4" id="KW-1185">Reference proteome</keyword>
<sequence>MQAFLRNEKYVCIAIIFLMAALLGSYILLQPFQTIGIAMVVAIVVSVCITLFFGLVGGGIIAMVSAFVLGVWIIWQTTTGAGQDWLLTQQFSLVAFAIFMIGLVLTVASASYIQQVFSRFMQQQQAMQQQIDALVAVDVTTHFDNEKRMQQEVAREIKRIDRHGGCFTLLFLSFDHHKEFLQAYGEKEMQHLLQALAHNVNQVLRTSDYKYRFNDSKFAFLLVETPRKDVERVIEKLQQQLTEHTLLNGKKVTLLFHISFDEYNQHVAPATADQFISQLEQETIFYAM</sequence>
<keyword evidence="1" id="KW-1133">Transmembrane helix</keyword>
<dbReference type="Proteomes" id="UP000093199">
    <property type="component" value="Unassembled WGS sequence"/>
</dbReference>
<dbReference type="PANTHER" id="PTHR33121:SF79">
    <property type="entry name" value="CYCLIC DI-GMP PHOSPHODIESTERASE PDED-RELATED"/>
    <property type="match status" value="1"/>
</dbReference>
<protein>
    <recommendedName>
        <fullName evidence="2">GGDEF domain-containing protein</fullName>
    </recommendedName>
</protein>
<keyword evidence="1" id="KW-0812">Transmembrane</keyword>
<reference evidence="3 4" key="1">
    <citation type="submission" date="2016-07" db="EMBL/GenBank/DDBJ databases">
        <title>Caryophanon tenue genome sequencing.</title>
        <authorList>
            <person name="Verma A."/>
            <person name="Pal Y."/>
            <person name="Krishnamurthi S."/>
        </authorList>
    </citation>
    <scope>NUCLEOTIDE SEQUENCE [LARGE SCALE GENOMIC DNA]</scope>
    <source>
        <strain evidence="3 4">DSM 14152</strain>
    </source>
</reference>
<accession>A0A1C0YE17</accession>
<feature type="transmembrane region" description="Helical" evidence="1">
    <location>
        <begin position="60"/>
        <end position="78"/>
    </location>
</feature>
<gene>
    <name evidence="3" type="ORF">A6M13_13350</name>
</gene>
<organism evidence="3 4">
    <name type="scientific">Caryophanon tenue</name>
    <dbReference type="NCBI Taxonomy" id="33978"/>
    <lineage>
        <taxon>Bacteria</taxon>
        <taxon>Bacillati</taxon>
        <taxon>Bacillota</taxon>
        <taxon>Bacilli</taxon>
        <taxon>Bacillales</taxon>
        <taxon>Caryophanaceae</taxon>
        <taxon>Caryophanon</taxon>
    </lineage>
</organism>
<evidence type="ECO:0000259" key="2">
    <source>
        <dbReference type="PROSITE" id="PS50887"/>
    </source>
</evidence>
<feature type="transmembrane region" description="Helical" evidence="1">
    <location>
        <begin position="12"/>
        <end position="29"/>
    </location>
</feature>
<dbReference type="GO" id="GO:0071111">
    <property type="term" value="F:cyclic-guanylate-specific phosphodiesterase activity"/>
    <property type="evidence" value="ECO:0007669"/>
    <property type="project" value="InterPro"/>
</dbReference>
<dbReference type="Gene3D" id="3.30.70.270">
    <property type="match status" value="1"/>
</dbReference>
<name>A0A1C0YE17_9BACL</name>
<proteinExistence type="predicted"/>
<keyword evidence="1" id="KW-0472">Membrane</keyword>
<dbReference type="EMBL" id="MASJ01000014">
    <property type="protein sequence ID" value="OCS85418.1"/>
    <property type="molecule type" value="Genomic_DNA"/>
</dbReference>
<evidence type="ECO:0000313" key="3">
    <source>
        <dbReference type="EMBL" id="OCS85418.1"/>
    </source>
</evidence>
<dbReference type="RefSeq" id="WP_066544967.1">
    <property type="nucleotide sequence ID" value="NZ_MASJ01000014.1"/>
</dbReference>
<dbReference type="SMART" id="SM00267">
    <property type="entry name" value="GGDEF"/>
    <property type="match status" value="1"/>
</dbReference>
<dbReference type="PANTHER" id="PTHR33121">
    <property type="entry name" value="CYCLIC DI-GMP PHOSPHODIESTERASE PDEF"/>
    <property type="match status" value="1"/>
</dbReference>
<feature type="domain" description="GGDEF" evidence="2">
    <location>
        <begin position="165"/>
        <end position="288"/>
    </location>
</feature>
<dbReference type="InterPro" id="IPR029787">
    <property type="entry name" value="Nucleotide_cyclase"/>
</dbReference>